<comment type="caution">
    <text evidence="2">The sequence shown here is derived from an EMBL/GenBank/DDBJ whole genome shotgun (WGS) entry which is preliminary data.</text>
</comment>
<protein>
    <submittedName>
        <fullName evidence="2">HET domain-containing protein</fullName>
    </submittedName>
</protein>
<keyword evidence="1" id="KW-0812">Transmembrane</keyword>
<evidence type="ECO:0000256" key="1">
    <source>
        <dbReference type="SAM" id="Phobius"/>
    </source>
</evidence>
<dbReference type="EMBL" id="JACAZH010000004">
    <property type="protein sequence ID" value="KAF7369879.1"/>
    <property type="molecule type" value="Genomic_DNA"/>
</dbReference>
<reference evidence="2" key="1">
    <citation type="submission" date="2020-05" db="EMBL/GenBank/DDBJ databases">
        <title>Mycena genomes resolve the evolution of fungal bioluminescence.</title>
        <authorList>
            <person name="Tsai I.J."/>
        </authorList>
    </citation>
    <scope>NUCLEOTIDE SEQUENCE</scope>
    <source>
        <strain evidence="2">160909Yilan</strain>
    </source>
</reference>
<evidence type="ECO:0000313" key="3">
    <source>
        <dbReference type="Proteomes" id="UP000623467"/>
    </source>
</evidence>
<accession>A0A8H7DBZ5</accession>
<name>A0A8H7DBZ5_9AGAR</name>
<feature type="transmembrane region" description="Helical" evidence="1">
    <location>
        <begin position="468"/>
        <end position="489"/>
    </location>
</feature>
<dbReference type="OrthoDB" id="2624308at2759"/>
<keyword evidence="1" id="KW-0472">Membrane</keyword>
<dbReference type="Proteomes" id="UP000623467">
    <property type="component" value="Unassembled WGS sequence"/>
</dbReference>
<evidence type="ECO:0000313" key="2">
    <source>
        <dbReference type="EMBL" id="KAF7369879.1"/>
    </source>
</evidence>
<organism evidence="2 3">
    <name type="scientific">Mycena sanguinolenta</name>
    <dbReference type="NCBI Taxonomy" id="230812"/>
    <lineage>
        <taxon>Eukaryota</taxon>
        <taxon>Fungi</taxon>
        <taxon>Dikarya</taxon>
        <taxon>Basidiomycota</taxon>
        <taxon>Agaricomycotina</taxon>
        <taxon>Agaricomycetes</taxon>
        <taxon>Agaricomycetidae</taxon>
        <taxon>Agaricales</taxon>
        <taxon>Marasmiineae</taxon>
        <taxon>Mycenaceae</taxon>
        <taxon>Mycena</taxon>
    </lineage>
</organism>
<keyword evidence="1" id="KW-1133">Transmembrane helix</keyword>
<keyword evidence="3" id="KW-1185">Reference proteome</keyword>
<proteinExistence type="predicted"/>
<gene>
    <name evidence="2" type="ORF">MSAN_00617100</name>
</gene>
<feature type="transmembrane region" description="Helical" evidence="1">
    <location>
        <begin position="44"/>
        <end position="64"/>
    </location>
</feature>
<sequence>MDTLSKSFLAMRTNMRVGRLFWEDDKIEGCGWFHRRSDMVPLHILGNVLRVLFVIVFAPIYLFIPRSIYTAVDNYMRSNWLLEYATTPDSVLSNARGGGKGQYEVTGFQPTWVLQVTIQNGMLQAFHQIPFSDEVAEVGYTALSYPMKSAAVLASEAGFVPGPPPEPGREYTLADRRRIAEYFLRLYCSATRRDGNLDRTEYIWLDEFCLSDLETLSDDDAEDKKVIDKQRSAELGRLADVFRCAVQVVVFCHEPNCDHTTLRCIWGQRLFTIPEILHAETVLRLTRRETMQKHACEGNRWHLNAIYQHTVNAGAVPWQVAIHALVVEAIRRDEAGDFHDHKYLGKALNGLLPRRFYNAASLAAVCCISEDNSVAWLGKPIDPAAGNERLEPVVTAFPVASGSHPPLTIIGGETVGFRPIPLQRDPWGLYNNEEMRGAKILAISMAVILASIGTAILVTGNINSAFLVYYLTTIFYCIFELLIGTMYLVRDGWVFLEDSLWGDKLEAKLGEQDNNLRKLTHWGARQLIPKWEVPGLRPSFTARLVDLRSRVCVETIVVSRPNAMIPLAIHGSGVTCMLLERAEDSKDSHKEPNIVAHKVGMCNVPPYIFAQTVKSGTTYVGLE</sequence>
<dbReference type="AlphaFoldDB" id="A0A8H7DBZ5"/>
<feature type="transmembrane region" description="Helical" evidence="1">
    <location>
        <begin position="440"/>
        <end position="462"/>
    </location>
</feature>